<dbReference type="PANTHER" id="PTHR45339">
    <property type="entry name" value="HYBRID SIGNAL TRANSDUCTION HISTIDINE KINASE J"/>
    <property type="match status" value="1"/>
</dbReference>
<dbReference type="Gene3D" id="3.30.565.10">
    <property type="entry name" value="Histidine kinase-like ATPase, C-terminal domain"/>
    <property type="match status" value="1"/>
</dbReference>
<keyword evidence="8" id="KW-0418">Kinase</keyword>
<evidence type="ECO:0000313" key="8">
    <source>
        <dbReference type="EMBL" id="SFJ35051.1"/>
    </source>
</evidence>
<dbReference type="PROSITE" id="PS50109">
    <property type="entry name" value="HIS_KIN"/>
    <property type="match status" value="1"/>
</dbReference>
<keyword evidence="9" id="KW-1185">Reference proteome</keyword>
<evidence type="ECO:0000256" key="1">
    <source>
        <dbReference type="ARBA" id="ARBA00000085"/>
    </source>
</evidence>
<evidence type="ECO:0000313" key="9">
    <source>
        <dbReference type="Proteomes" id="UP000183299"/>
    </source>
</evidence>
<evidence type="ECO:0000259" key="7">
    <source>
        <dbReference type="PROSITE" id="PS50110"/>
    </source>
</evidence>
<dbReference type="SMART" id="SM00448">
    <property type="entry name" value="REC"/>
    <property type="match status" value="1"/>
</dbReference>
<dbReference type="Gene3D" id="3.40.50.2300">
    <property type="match status" value="1"/>
</dbReference>
<comment type="catalytic activity">
    <reaction evidence="1">
        <text>ATP + protein L-histidine = ADP + protein N-phospho-L-histidine.</text>
        <dbReference type="EC" id="2.7.13.3"/>
    </reaction>
</comment>
<dbReference type="SMART" id="SM00388">
    <property type="entry name" value="HisKA"/>
    <property type="match status" value="1"/>
</dbReference>
<keyword evidence="8" id="KW-0808">Transferase</keyword>
<evidence type="ECO:0000259" key="6">
    <source>
        <dbReference type="PROSITE" id="PS50109"/>
    </source>
</evidence>
<evidence type="ECO:0000256" key="4">
    <source>
        <dbReference type="ARBA" id="ARBA00023012"/>
    </source>
</evidence>
<evidence type="ECO:0000256" key="3">
    <source>
        <dbReference type="ARBA" id="ARBA00022553"/>
    </source>
</evidence>
<dbReference type="GO" id="GO:0000155">
    <property type="term" value="F:phosphorelay sensor kinase activity"/>
    <property type="evidence" value="ECO:0007669"/>
    <property type="project" value="InterPro"/>
</dbReference>
<sequence length="637" mass="69058">MRPIIQTIARMIATDRRPSVLASEGGKVLLANAPAQRLLLDQEGIHDSLDWPGLCAQAHRAGSIPVSLTLGTDTLEGEIVHLSLGAGDGYLLRLASNDLEATWLRNRSRAATLMRVAHDLRTPIQSLLATAENVLDDGGQASEEQRNKAREQLQQTSEVALDHISNVLGVIRGEQSVAGIRPDETFNLTEELRTLVMMISPIARNQDVALKLWLDPHEDIWVHGPVRFVRALFQNIIDNSAKYGGKEVEIGLTCRPLPSPETGVERLKIILTVKDMGGGIPPEQQARLRAALGQGDAAQPPAVTERKDRPSAGMNVLAHALRQLGGTLELSDRYAEGAENDRADHAKDVIGTTIKATFMLQKGEKADNFSPSTPPEKHASLQGVSMILVEDSPTSRDWLQHILTSAGAKVWSAGNGIEALSLLDKSEIVDNLDLILTDMTLPYMSGVEFAQRVRQTRKGGWNGPILALTAHVADEIVTACHEAGIAKVLEKPIRPAQLSAAILAVLHKPDESEPPVPHQPKIAKISQTVTPVLKDEVVQDLLSQLGTEGAMTYMQRAHAEAKDILTKLKSDGVGPDTGRMLHAATGVCSLTGLGALENCLRTMECDFDEGSDLPSRFPELEECLDLTQEAIHTLKQK</sequence>
<dbReference type="EC" id="2.7.13.3" evidence="2"/>
<dbReference type="InterPro" id="IPR036890">
    <property type="entry name" value="HATPase_C_sf"/>
</dbReference>
<evidence type="ECO:0000256" key="5">
    <source>
        <dbReference type="PROSITE-ProRule" id="PRU00169"/>
    </source>
</evidence>
<feature type="domain" description="Histidine kinase" evidence="6">
    <location>
        <begin position="115"/>
        <end position="338"/>
    </location>
</feature>
<dbReference type="EMBL" id="FORY01000004">
    <property type="protein sequence ID" value="SFJ35051.1"/>
    <property type="molecule type" value="Genomic_DNA"/>
</dbReference>
<gene>
    <name evidence="8" type="ORF">SAMN04488138_10418</name>
</gene>
<dbReference type="OrthoDB" id="5292887at2"/>
<dbReference type="SUPFAM" id="SSF47384">
    <property type="entry name" value="Homodimeric domain of signal transducing histidine kinase"/>
    <property type="match status" value="1"/>
</dbReference>
<evidence type="ECO:0000256" key="2">
    <source>
        <dbReference type="ARBA" id="ARBA00012438"/>
    </source>
</evidence>
<feature type="domain" description="Response regulatory" evidence="7">
    <location>
        <begin position="385"/>
        <end position="506"/>
    </location>
</feature>
<proteinExistence type="predicted"/>
<dbReference type="CDD" id="cd00082">
    <property type="entry name" value="HisKA"/>
    <property type="match status" value="1"/>
</dbReference>
<name>A0A1I3QP72_9RHOB</name>
<dbReference type="InterPro" id="IPR003594">
    <property type="entry name" value="HATPase_dom"/>
</dbReference>
<dbReference type="Pfam" id="PF00072">
    <property type="entry name" value="Response_reg"/>
    <property type="match status" value="1"/>
</dbReference>
<dbReference type="InterPro" id="IPR036097">
    <property type="entry name" value="HisK_dim/P_sf"/>
</dbReference>
<dbReference type="InterPro" id="IPR005467">
    <property type="entry name" value="His_kinase_dom"/>
</dbReference>
<reference evidence="8 9" key="1">
    <citation type="submission" date="2016-10" db="EMBL/GenBank/DDBJ databases">
        <authorList>
            <person name="de Groot N.N."/>
        </authorList>
    </citation>
    <scope>NUCLEOTIDE SEQUENCE [LARGE SCALE GENOMIC DNA]</scope>
    <source>
        <strain evidence="8 9">CGMCC 1.8891</strain>
    </source>
</reference>
<keyword evidence="4" id="KW-0902">Two-component regulatory system</keyword>
<dbReference type="Gene3D" id="1.10.287.130">
    <property type="match status" value="1"/>
</dbReference>
<dbReference type="SUPFAM" id="SSF52172">
    <property type="entry name" value="CheY-like"/>
    <property type="match status" value="1"/>
</dbReference>
<dbReference type="AlphaFoldDB" id="A0A1I3QP72"/>
<dbReference type="CDD" id="cd17546">
    <property type="entry name" value="REC_hyHK_CKI1_RcsC-like"/>
    <property type="match status" value="1"/>
</dbReference>
<dbReference type="SUPFAM" id="SSF55874">
    <property type="entry name" value="ATPase domain of HSP90 chaperone/DNA topoisomerase II/histidine kinase"/>
    <property type="match status" value="1"/>
</dbReference>
<dbReference type="InterPro" id="IPR011006">
    <property type="entry name" value="CheY-like_superfamily"/>
</dbReference>
<keyword evidence="3 5" id="KW-0597">Phosphoprotein</keyword>
<dbReference type="STRING" id="576117.SAMN04488138_10418"/>
<feature type="modified residue" description="4-aspartylphosphate" evidence="5">
    <location>
        <position position="438"/>
    </location>
</feature>
<dbReference type="InterPro" id="IPR001789">
    <property type="entry name" value="Sig_transdc_resp-reg_receiver"/>
</dbReference>
<dbReference type="SMART" id="SM00387">
    <property type="entry name" value="HATPase_c"/>
    <property type="match status" value="1"/>
</dbReference>
<dbReference type="InterPro" id="IPR003661">
    <property type="entry name" value="HisK_dim/P_dom"/>
</dbReference>
<dbReference type="Pfam" id="PF02518">
    <property type="entry name" value="HATPase_c"/>
    <property type="match status" value="1"/>
</dbReference>
<protein>
    <recommendedName>
        <fullName evidence="2">histidine kinase</fullName>
        <ecNumber evidence="2">2.7.13.3</ecNumber>
    </recommendedName>
</protein>
<accession>A0A1I3QP72</accession>
<dbReference type="PANTHER" id="PTHR45339:SF1">
    <property type="entry name" value="HYBRID SIGNAL TRANSDUCTION HISTIDINE KINASE J"/>
    <property type="match status" value="1"/>
</dbReference>
<dbReference type="GeneID" id="98664655"/>
<dbReference type="RefSeq" id="WP_066601743.1">
    <property type="nucleotide sequence ID" value="NZ_FORY01000004.1"/>
</dbReference>
<organism evidence="8 9">
    <name type="scientific">Celeribacter halophilus</name>
    <dbReference type="NCBI Taxonomy" id="576117"/>
    <lineage>
        <taxon>Bacteria</taxon>
        <taxon>Pseudomonadati</taxon>
        <taxon>Pseudomonadota</taxon>
        <taxon>Alphaproteobacteria</taxon>
        <taxon>Rhodobacterales</taxon>
        <taxon>Roseobacteraceae</taxon>
        <taxon>Celeribacter</taxon>
    </lineage>
</organism>
<dbReference type="Proteomes" id="UP000183299">
    <property type="component" value="Unassembled WGS sequence"/>
</dbReference>
<dbReference type="PROSITE" id="PS50110">
    <property type="entry name" value="RESPONSE_REGULATORY"/>
    <property type="match status" value="1"/>
</dbReference>
<dbReference type="PROSITE" id="PS50007">
    <property type="entry name" value="PIPLC_X_DOMAIN"/>
    <property type="match status" value="1"/>
</dbReference>